<dbReference type="AlphaFoldDB" id="A0A7M7QE15"/>
<reference evidence="1" key="1">
    <citation type="submission" date="2021-01" db="UniProtKB">
        <authorList>
            <consortium name="EnsemblMetazoa"/>
        </authorList>
    </citation>
    <scope>IDENTIFICATION</scope>
</reference>
<dbReference type="OrthoDB" id="123417at2759"/>
<organism evidence="1 2">
    <name type="scientific">Nasonia vitripennis</name>
    <name type="common">Parasitic wasp</name>
    <dbReference type="NCBI Taxonomy" id="7425"/>
    <lineage>
        <taxon>Eukaryota</taxon>
        <taxon>Metazoa</taxon>
        <taxon>Ecdysozoa</taxon>
        <taxon>Arthropoda</taxon>
        <taxon>Hexapoda</taxon>
        <taxon>Insecta</taxon>
        <taxon>Pterygota</taxon>
        <taxon>Neoptera</taxon>
        <taxon>Endopterygota</taxon>
        <taxon>Hymenoptera</taxon>
        <taxon>Apocrita</taxon>
        <taxon>Proctotrupomorpha</taxon>
        <taxon>Chalcidoidea</taxon>
        <taxon>Pteromalidae</taxon>
        <taxon>Pteromalinae</taxon>
        <taxon>Nasonia</taxon>
    </lineage>
</organism>
<dbReference type="EnsemblMetazoa" id="XM_031929401">
    <property type="protein sequence ID" value="XP_031785261"/>
    <property type="gene ID" value="LOC107981401"/>
</dbReference>
<dbReference type="SMR" id="A0A7M7QE15"/>
<dbReference type="RefSeq" id="XP_031785261.1">
    <property type="nucleotide sequence ID" value="XM_031929401.1"/>
</dbReference>
<name>A0A7M7QE15_NASVI</name>
<dbReference type="RefSeq" id="XP_016842759.2">
    <property type="nucleotide sequence ID" value="XM_016987270.3"/>
</dbReference>
<accession>A0A7M7QE15</accession>
<evidence type="ECO:0000313" key="2">
    <source>
        <dbReference type="Proteomes" id="UP000002358"/>
    </source>
</evidence>
<dbReference type="KEGG" id="nvi:107981401"/>
<proteinExistence type="predicted"/>
<dbReference type="Proteomes" id="UP000002358">
    <property type="component" value="Chromosome 4"/>
</dbReference>
<evidence type="ECO:0000313" key="1">
    <source>
        <dbReference type="EnsemblMetazoa" id="XP_031785261"/>
    </source>
</evidence>
<dbReference type="GeneID" id="107981401"/>
<protein>
    <submittedName>
        <fullName evidence="1">Uncharacterized protein</fullName>
    </submittedName>
</protein>
<sequence>MSGADDVPLRDDIPLKEYLSRIKIKDDKQFDLFKRTLRSTYKENISRRDAQNKTKLCNSARKEANPLIKYYHVVYECIHGKERVSTSTGQRNAKTSKFICPATITFTWSQDGFYYFVSEVISHKGHEHFKGLTHTLPQNRKCDEETENFISLARISFN</sequence>
<keyword evidence="2" id="KW-1185">Reference proteome</keyword>